<dbReference type="InterPro" id="IPR011051">
    <property type="entry name" value="RmlC_Cupin_sf"/>
</dbReference>
<dbReference type="InterPro" id="IPR014710">
    <property type="entry name" value="RmlC-like_jellyroll"/>
</dbReference>
<proteinExistence type="predicted"/>
<dbReference type="PANTHER" id="PTHR40112:SF1">
    <property type="entry name" value="H2HPP ISOMERASE"/>
    <property type="match status" value="1"/>
</dbReference>
<dbReference type="Gene3D" id="2.60.120.10">
    <property type="entry name" value="Jelly Rolls"/>
    <property type="match status" value="1"/>
</dbReference>
<dbReference type="EMBL" id="FOJG01000001">
    <property type="protein sequence ID" value="SEW06564.1"/>
    <property type="molecule type" value="Genomic_DNA"/>
</dbReference>
<dbReference type="RefSeq" id="WP_089889946.1">
    <property type="nucleotide sequence ID" value="NZ_FOJG01000001.1"/>
</dbReference>
<dbReference type="PANTHER" id="PTHR40112">
    <property type="entry name" value="H2HPP ISOMERASE"/>
    <property type="match status" value="1"/>
</dbReference>
<name>A0A1I0NXV8_9BACT</name>
<dbReference type="Proteomes" id="UP000199310">
    <property type="component" value="Unassembled WGS sequence"/>
</dbReference>
<dbReference type="AlphaFoldDB" id="A0A1I0NXV8"/>
<accession>A0A1I0NXV8</accession>
<evidence type="ECO:0000259" key="1">
    <source>
        <dbReference type="Pfam" id="PF07883"/>
    </source>
</evidence>
<evidence type="ECO:0000313" key="2">
    <source>
        <dbReference type="EMBL" id="SEW06564.1"/>
    </source>
</evidence>
<dbReference type="STRING" id="29529.SAMN04488122_0435"/>
<dbReference type="OrthoDB" id="9811153at2"/>
<sequence length="108" mass="12153">MNKPVPLESIPVKNTIAGHYGRFVHGSRSTLAFWEITAGSESPVHQHPHEQITYVAEGVFEMVVNGHKYTLRQHDTLVIPPDTPHGGRALEDCKLIDSFCPAREDYKF</sequence>
<organism evidence="2 3">
    <name type="scientific">Chitinophaga arvensicola</name>
    <dbReference type="NCBI Taxonomy" id="29529"/>
    <lineage>
        <taxon>Bacteria</taxon>
        <taxon>Pseudomonadati</taxon>
        <taxon>Bacteroidota</taxon>
        <taxon>Chitinophagia</taxon>
        <taxon>Chitinophagales</taxon>
        <taxon>Chitinophagaceae</taxon>
        <taxon>Chitinophaga</taxon>
    </lineage>
</organism>
<gene>
    <name evidence="2" type="ORF">SAMN04488122_0435</name>
</gene>
<protein>
    <submittedName>
        <fullName evidence="2">Cupin domain protein</fullName>
    </submittedName>
</protein>
<dbReference type="InterPro" id="IPR013096">
    <property type="entry name" value="Cupin_2"/>
</dbReference>
<dbReference type="SUPFAM" id="SSF51182">
    <property type="entry name" value="RmlC-like cupins"/>
    <property type="match status" value="1"/>
</dbReference>
<dbReference type="Pfam" id="PF07883">
    <property type="entry name" value="Cupin_2"/>
    <property type="match status" value="1"/>
</dbReference>
<evidence type="ECO:0000313" key="3">
    <source>
        <dbReference type="Proteomes" id="UP000199310"/>
    </source>
</evidence>
<dbReference type="InterPro" id="IPR052535">
    <property type="entry name" value="Bacilysin_H2HPP_isomerase"/>
</dbReference>
<keyword evidence="3" id="KW-1185">Reference proteome</keyword>
<feature type="domain" description="Cupin type-2" evidence="1">
    <location>
        <begin position="33"/>
        <end position="97"/>
    </location>
</feature>
<reference evidence="3" key="1">
    <citation type="submission" date="2016-10" db="EMBL/GenBank/DDBJ databases">
        <authorList>
            <person name="Varghese N."/>
            <person name="Submissions S."/>
        </authorList>
    </citation>
    <scope>NUCLEOTIDE SEQUENCE [LARGE SCALE GENOMIC DNA]</scope>
    <source>
        <strain evidence="3">DSM 3695</strain>
    </source>
</reference>
<dbReference type="CDD" id="cd02238">
    <property type="entry name" value="cupin_KdgF"/>
    <property type="match status" value="1"/>
</dbReference>